<evidence type="ECO:0000313" key="3">
    <source>
        <dbReference type="Proteomes" id="UP000646523"/>
    </source>
</evidence>
<dbReference type="PANTHER" id="PTHR43760">
    <property type="entry name" value="ENDORIBONUCLEASE-RELATED"/>
    <property type="match status" value="1"/>
</dbReference>
<dbReference type="CDD" id="cd02199">
    <property type="entry name" value="YjgF_YER057c_UK114_like_1"/>
    <property type="match status" value="1"/>
</dbReference>
<dbReference type="Gene3D" id="3.30.1330.40">
    <property type="entry name" value="RutC-like"/>
    <property type="match status" value="1"/>
</dbReference>
<accession>A0A917ZHY7</accession>
<name>A0A917ZHY7_9ACTN</name>
<reference evidence="2" key="1">
    <citation type="journal article" date="2014" name="Int. J. Syst. Evol. Microbiol.">
        <title>Complete genome sequence of Corynebacterium casei LMG S-19264T (=DSM 44701T), isolated from a smear-ripened cheese.</title>
        <authorList>
            <consortium name="US DOE Joint Genome Institute (JGI-PGF)"/>
            <person name="Walter F."/>
            <person name="Albersmeier A."/>
            <person name="Kalinowski J."/>
            <person name="Ruckert C."/>
        </authorList>
    </citation>
    <scope>NUCLEOTIDE SEQUENCE</scope>
    <source>
        <strain evidence="2">CGMCC 4.7368</strain>
    </source>
</reference>
<dbReference type="AlphaFoldDB" id="A0A917ZHY7"/>
<evidence type="ECO:0000313" key="2">
    <source>
        <dbReference type="EMBL" id="GGO83660.1"/>
    </source>
</evidence>
<sequence length="152" mass="15854">MSGSLQRLRDAGLHLPEAPQPLGAYVPGVRVGDLMFLSGMLPLHRGSPLMTGRLGAELELTQGRAAASAAALNALAVVHGEVGLHAVDRVVRLAVHLACPAGFRDHATVADGASEVFDIAFAPTRHSRLVFGSTALPAEMPVELEVILALRA</sequence>
<dbReference type="EMBL" id="BMNH01000057">
    <property type="protein sequence ID" value="GGO83660.1"/>
    <property type="molecule type" value="Genomic_DNA"/>
</dbReference>
<dbReference type="Proteomes" id="UP000646523">
    <property type="component" value="Unassembled WGS sequence"/>
</dbReference>
<dbReference type="PANTHER" id="PTHR43760:SF1">
    <property type="entry name" value="ENDORIBONUCLEASE L-PSP_CHORISMATE MUTASE-LIKE DOMAIN-CONTAINING PROTEIN"/>
    <property type="match status" value="1"/>
</dbReference>
<organism evidence="2 3">
    <name type="scientific">Nonomuraea cavernae</name>
    <dbReference type="NCBI Taxonomy" id="2045107"/>
    <lineage>
        <taxon>Bacteria</taxon>
        <taxon>Bacillati</taxon>
        <taxon>Actinomycetota</taxon>
        <taxon>Actinomycetes</taxon>
        <taxon>Streptosporangiales</taxon>
        <taxon>Streptosporangiaceae</taxon>
        <taxon>Nonomuraea</taxon>
    </lineage>
</organism>
<proteinExistence type="predicted"/>
<dbReference type="InterPro" id="IPR013813">
    <property type="entry name" value="Endoribo_LPSP/chorism_mut-like"/>
</dbReference>
<dbReference type="SUPFAM" id="SSF55298">
    <property type="entry name" value="YjgF-like"/>
    <property type="match status" value="1"/>
</dbReference>
<dbReference type="RefSeq" id="WP_189129243.1">
    <property type="nucleotide sequence ID" value="NZ_BMNH01000057.1"/>
</dbReference>
<dbReference type="Pfam" id="PF14588">
    <property type="entry name" value="YjgF_endoribonc"/>
    <property type="match status" value="1"/>
</dbReference>
<keyword evidence="3" id="KW-1185">Reference proteome</keyword>
<dbReference type="InterPro" id="IPR035959">
    <property type="entry name" value="RutC-like_sf"/>
</dbReference>
<gene>
    <name evidence="2" type="ORF">GCM10012289_77590</name>
</gene>
<evidence type="ECO:0000259" key="1">
    <source>
        <dbReference type="Pfam" id="PF14588"/>
    </source>
</evidence>
<comment type="caution">
    <text evidence="2">The sequence shown here is derived from an EMBL/GenBank/DDBJ whole genome shotgun (WGS) entry which is preliminary data.</text>
</comment>
<reference evidence="2" key="2">
    <citation type="submission" date="2020-09" db="EMBL/GenBank/DDBJ databases">
        <authorList>
            <person name="Sun Q."/>
            <person name="Zhou Y."/>
        </authorList>
    </citation>
    <scope>NUCLEOTIDE SEQUENCE</scope>
    <source>
        <strain evidence="2">CGMCC 4.7368</strain>
    </source>
</reference>
<protein>
    <recommendedName>
        <fullName evidence="1">Endoribonuclease L-PSP/chorismate mutase-like domain-containing protein</fullName>
    </recommendedName>
</protein>
<feature type="domain" description="Endoribonuclease L-PSP/chorismate mutase-like" evidence="1">
    <location>
        <begin position="7"/>
        <end position="138"/>
    </location>
</feature>